<comment type="caution">
    <text evidence="2">The sequence shown here is derived from an EMBL/GenBank/DDBJ whole genome shotgun (WGS) entry which is preliminary data.</text>
</comment>
<name>A0A2P5HKH3_DIAHE</name>
<feature type="region of interest" description="Disordered" evidence="1">
    <location>
        <begin position="80"/>
        <end position="122"/>
    </location>
</feature>
<feature type="compositionally biased region" description="Basic and acidic residues" evidence="1">
    <location>
        <begin position="80"/>
        <end position="90"/>
    </location>
</feature>
<reference evidence="2" key="1">
    <citation type="submission" date="2017-09" db="EMBL/GenBank/DDBJ databases">
        <title>Polyketide synthases of a Diaporthe helianthi virulent isolate.</title>
        <authorList>
            <person name="Baroncelli R."/>
        </authorList>
    </citation>
    <scope>NUCLEOTIDE SEQUENCE [LARGE SCALE GENOMIC DNA]</scope>
    <source>
        <strain evidence="2">7/96</strain>
    </source>
</reference>
<dbReference type="AlphaFoldDB" id="A0A2P5HKH3"/>
<feature type="region of interest" description="Disordered" evidence="1">
    <location>
        <begin position="151"/>
        <end position="176"/>
    </location>
</feature>
<evidence type="ECO:0000313" key="2">
    <source>
        <dbReference type="EMBL" id="POS70758.1"/>
    </source>
</evidence>
<dbReference type="OrthoDB" id="10372138at2759"/>
<keyword evidence="3" id="KW-1185">Reference proteome</keyword>
<feature type="compositionally biased region" description="Basic and acidic residues" evidence="1">
    <location>
        <begin position="165"/>
        <end position="176"/>
    </location>
</feature>
<dbReference type="InParanoid" id="A0A2P5HKH3"/>
<gene>
    <name evidence="2" type="ORF">DHEL01_v210846</name>
</gene>
<proteinExistence type="predicted"/>
<protein>
    <submittedName>
        <fullName evidence="2">Uncharacterized protein</fullName>
    </submittedName>
</protein>
<sequence length="176" mass="20429">MEDEDERQRRDLQRATALLETMPREEMAEMLLDIQSFFTTTLDKSVSFWRILARKNRCRLQITKAFSAQDKSHAIFGRELEQQVDQKEEDASSTASVQRERTNQNRGSEDDDATTHTSDKPSINADFEAMKEKQCRFCLLYFTPDQNVRDLDNGLGPCSYHPGKSHSEDKEPFKKD</sequence>
<evidence type="ECO:0000256" key="1">
    <source>
        <dbReference type="SAM" id="MobiDB-lite"/>
    </source>
</evidence>
<dbReference type="Proteomes" id="UP000094444">
    <property type="component" value="Unassembled WGS sequence"/>
</dbReference>
<dbReference type="EMBL" id="MAVT02001495">
    <property type="protein sequence ID" value="POS70758.1"/>
    <property type="molecule type" value="Genomic_DNA"/>
</dbReference>
<accession>A0A2P5HKH3</accession>
<organism evidence="2 3">
    <name type="scientific">Diaporthe helianthi</name>
    <dbReference type="NCBI Taxonomy" id="158607"/>
    <lineage>
        <taxon>Eukaryota</taxon>
        <taxon>Fungi</taxon>
        <taxon>Dikarya</taxon>
        <taxon>Ascomycota</taxon>
        <taxon>Pezizomycotina</taxon>
        <taxon>Sordariomycetes</taxon>
        <taxon>Sordariomycetidae</taxon>
        <taxon>Diaporthales</taxon>
        <taxon>Diaporthaceae</taxon>
        <taxon>Diaporthe</taxon>
    </lineage>
</organism>
<evidence type="ECO:0000313" key="3">
    <source>
        <dbReference type="Proteomes" id="UP000094444"/>
    </source>
</evidence>